<dbReference type="PANTHER" id="PTHR43392">
    <property type="entry name" value="AAA-TYPE ATPASE FAMILY PROTEIN / ANKYRIN REPEAT FAMILY PROTEIN"/>
    <property type="match status" value="1"/>
</dbReference>
<dbReference type="InterPro" id="IPR003593">
    <property type="entry name" value="AAA+_ATPase"/>
</dbReference>
<dbReference type="SMART" id="SM00382">
    <property type="entry name" value="AAA"/>
    <property type="match status" value="1"/>
</dbReference>
<dbReference type="GO" id="GO:0016887">
    <property type="term" value="F:ATP hydrolysis activity"/>
    <property type="evidence" value="ECO:0007669"/>
    <property type="project" value="InterPro"/>
</dbReference>
<proteinExistence type="inferred from homology"/>
<dbReference type="GO" id="GO:0005524">
    <property type="term" value="F:ATP binding"/>
    <property type="evidence" value="ECO:0007669"/>
    <property type="project" value="UniProtKB-KW"/>
</dbReference>
<evidence type="ECO:0000313" key="6">
    <source>
        <dbReference type="Proteomes" id="UP000198784"/>
    </source>
</evidence>
<dbReference type="Pfam" id="PF00004">
    <property type="entry name" value="AAA"/>
    <property type="match status" value="1"/>
</dbReference>
<comment type="similarity">
    <text evidence="1">Belongs to the CbxX/CfxQ family.</text>
</comment>
<dbReference type="CDD" id="cd00009">
    <property type="entry name" value="AAA"/>
    <property type="match status" value="1"/>
</dbReference>
<sequence>MHLNDAKIAMMHMLDQLISNGLDERFARANPRLPHSLTLLTVGWLFPMLDYVMTGDERVGRVHKQFLNQILANDLTVSELNDADRALRQKNVPFDPNVLPAFLLIAERLQPGFCEGVYPCLDTLIQAATAWDGEKTLEDIDRTEQVLAPIRRHFRLDSLTTSTSAPAASETASQKVPGEALRELESLIGLDSVKREVRNSSNFARYMLNRRENDLPVAPTSMHMVFTGNPGTGKTTVARLVADIYRDVGLLRKGHLVETDRSKLVAQYLGQTPVQVREVVESALGGVLFIDEAYSLVVDRSSGDYGKEAVDTLLKMMEDHRDDLIVIVAGYTEEMQEFIRVNPGLQSRFTRYIHFDDYSGPELMKIFLRLCDQHELKLQADALNKSAQAIKTIWDKRGEHFGNAREVRTFFEKVMQLHANRLSHVTNPTREQLCTLTAADIPT</sequence>
<dbReference type="InterPro" id="IPR000641">
    <property type="entry name" value="CbxX/CfxQ"/>
</dbReference>
<dbReference type="Proteomes" id="UP000198784">
    <property type="component" value="Unassembled WGS sequence"/>
</dbReference>
<dbReference type="Gene3D" id="3.40.50.300">
    <property type="entry name" value="P-loop containing nucleotide triphosphate hydrolases"/>
    <property type="match status" value="1"/>
</dbReference>
<gene>
    <name evidence="5" type="ORF">SAMN05216190_12652</name>
</gene>
<dbReference type="InterPro" id="IPR003959">
    <property type="entry name" value="ATPase_AAA_core"/>
</dbReference>
<evidence type="ECO:0000313" key="5">
    <source>
        <dbReference type="EMBL" id="SFP96723.1"/>
    </source>
</evidence>
<reference evidence="6" key="1">
    <citation type="submission" date="2016-10" db="EMBL/GenBank/DDBJ databases">
        <authorList>
            <person name="Varghese N."/>
            <person name="Submissions S."/>
        </authorList>
    </citation>
    <scope>NUCLEOTIDE SEQUENCE [LARGE SCALE GENOMIC DNA]</scope>
    <source>
        <strain evidence="6">DSM 17834</strain>
    </source>
</reference>
<keyword evidence="6" id="KW-1185">Reference proteome</keyword>
<evidence type="ECO:0000256" key="2">
    <source>
        <dbReference type="ARBA" id="ARBA00022741"/>
    </source>
</evidence>
<dbReference type="PRINTS" id="PR00819">
    <property type="entry name" value="CBXCFQXSUPER"/>
</dbReference>
<dbReference type="PANTHER" id="PTHR43392:SF2">
    <property type="entry name" value="AAA-TYPE ATPASE FAMILY PROTEIN _ ANKYRIN REPEAT FAMILY PROTEIN"/>
    <property type="match status" value="1"/>
</dbReference>
<dbReference type="AlphaFoldDB" id="A0A1I5UN40"/>
<accession>A0A1I5UN40</accession>
<dbReference type="STRING" id="289003.SAMN05216190_12652"/>
<dbReference type="InterPro" id="IPR041627">
    <property type="entry name" value="AAA_lid_6"/>
</dbReference>
<dbReference type="FunFam" id="3.40.50.300:FF:000216">
    <property type="entry name" value="Type VII secretion ATPase EccA"/>
    <property type="match status" value="1"/>
</dbReference>
<dbReference type="RefSeq" id="WP_090503501.1">
    <property type="nucleotide sequence ID" value="NZ_FOWX01000026.1"/>
</dbReference>
<keyword evidence="3" id="KW-0067">ATP-binding</keyword>
<feature type="domain" description="AAA+ ATPase" evidence="4">
    <location>
        <begin position="220"/>
        <end position="359"/>
    </location>
</feature>
<dbReference type="SUPFAM" id="SSF52540">
    <property type="entry name" value="P-loop containing nucleoside triphosphate hydrolases"/>
    <property type="match status" value="1"/>
</dbReference>
<keyword evidence="2" id="KW-0547">Nucleotide-binding</keyword>
<dbReference type="EMBL" id="FOWX01000026">
    <property type="protein sequence ID" value="SFP96723.1"/>
    <property type="molecule type" value="Genomic_DNA"/>
</dbReference>
<dbReference type="Gene3D" id="1.10.8.60">
    <property type="match status" value="1"/>
</dbReference>
<protein>
    <submittedName>
        <fullName evidence="5">ATPase family associated with various cellular activities (AAA)</fullName>
    </submittedName>
</protein>
<dbReference type="InterPro" id="IPR050773">
    <property type="entry name" value="CbxX/CfxQ_RuBisCO_ESX"/>
</dbReference>
<evidence type="ECO:0000256" key="1">
    <source>
        <dbReference type="ARBA" id="ARBA00010378"/>
    </source>
</evidence>
<dbReference type="InterPro" id="IPR027417">
    <property type="entry name" value="P-loop_NTPase"/>
</dbReference>
<evidence type="ECO:0000256" key="3">
    <source>
        <dbReference type="ARBA" id="ARBA00022840"/>
    </source>
</evidence>
<dbReference type="Pfam" id="PF17866">
    <property type="entry name" value="AAA_lid_6"/>
    <property type="match status" value="1"/>
</dbReference>
<name>A0A1I5UN40_9PSED</name>
<organism evidence="5 6">
    <name type="scientific">Pseudomonas borbori</name>
    <dbReference type="NCBI Taxonomy" id="289003"/>
    <lineage>
        <taxon>Bacteria</taxon>
        <taxon>Pseudomonadati</taxon>
        <taxon>Pseudomonadota</taxon>
        <taxon>Gammaproteobacteria</taxon>
        <taxon>Pseudomonadales</taxon>
        <taxon>Pseudomonadaceae</taxon>
        <taxon>Pseudomonas</taxon>
    </lineage>
</organism>
<evidence type="ECO:0000259" key="4">
    <source>
        <dbReference type="SMART" id="SM00382"/>
    </source>
</evidence>
<dbReference type="OrthoDB" id="9809379at2"/>